<evidence type="ECO:0000313" key="19">
    <source>
        <dbReference type="Proteomes" id="UP000318571"/>
    </source>
</evidence>
<dbReference type="Proteomes" id="UP000318571">
    <property type="component" value="Chromosome 3"/>
</dbReference>
<dbReference type="InterPro" id="IPR013785">
    <property type="entry name" value="Aldolase_TIM"/>
</dbReference>
<dbReference type="NCBIfam" id="NF006762">
    <property type="entry name" value="PRK09283.1"/>
    <property type="match status" value="1"/>
</dbReference>
<dbReference type="PROSITE" id="PS00169">
    <property type="entry name" value="D_ALA_DEHYDRATASE"/>
    <property type="match status" value="1"/>
</dbReference>
<feature type="binding site" evidence="15">
    <location>
        <position position="318"/>
    </location>
    <ligand>
        <name>5-aminolevulinate</name>
        <dbReference type="ChEBI" id="CHEBI:356416"/>
        <label>2</label>
    </ligand>
</feature>
<keyword evidence="9 16" id="KW-0456">Lyase</keyword>
<feature type="binding site" evidence="15">
    <location>
        <position position="279"/>
    </location>
    <ligand>
        <name>5-aminolevulinate</name>
        <dbReference type="ChEBI" id="CHEBI:356416"/>
        <label>2</label>
    </ligand>
</feature>
<keyword evidence="6" id="KW-0479">Metal-binding</keyword>
<dbReference type="OMA" id="YQMDYAN"/>
<comment type="similarity">
    <text evidence="3 17">Belongs to the ALAD family.</text>
</comment>
<comment type="caution">
    <text evidence="18">The sequence shown here is derived from an EMBL/GenBank/DDBJ whole genome shotgun (WGS) entry which is preliminary data.</text>
</comment>
<feature type="binding site" evidence="15">
    <location>
        <position position="221"/>
    </location>
    <ligand>
        <name>5-aminolevulinate</name>
        <dbReference type="ChEBI" id="CHEBI:356416"/>
        <label>1</label>
    </ligand>
</feature>
<keyword evidence="7" id="KW-0862">Zinc</keyword>
<reference evidence="18 19" key="1">
    <citation type="journal article" date="2018" name="Nat. Ecol. Evol.">
        <title>Genomic signatures of mitonuclear coevolution across populations of Tigriopus californicus.</title>
        <authorList>
            <person name="Barreto F.S."/>
            <person name="Watson E.T."/>
            <person name="Lima T.G."/>
            <person name="Willett C.S."/>
            <person name="Edmands S."/>
            <person name="Li W."/>
            <person name="Burton R.S."/>
        </authorList>
    </citation>
    <scope>NUCLEOTIDE SEQUENCE [LARGE SCALE GENOMIC DNA]</scope>
    <source>
        <strain evidence="18 19">San Diego</strain>
    </source>
</reference>
<dbReference type="AlphaFoldDB" id="A0A553P638"/>
<dbReference type="Gene3D" id="3.20.20.70">
    <property type="entry name" value="Aldolase class I"/>
    <property type="match status" value="1"/>
</dbReference>
<evidence type="ECO:0000313" key="18">
    <source>
        <dbReference type="EMBL" id="TRY73141.1"/>
    </source>
</evidence>
<dbReference type="GO" id="GO:0005829">
    <property type="term" value="C:cytosol"/>
    <property type="evidence" value="ECO:0007669"/>
    <property type="project" value="TreeGrafter"/>
</dbReference>
<name>A0A553P638_TIGCA</name>
<proteinExistence type="inferred from homology"/>
<dbReference type="EMBL" id="VCGU01000007">
    <property type="protein sequence ID" value="TRY73141.1"/>
    <property type="molecule type" value="Genomic_DNA"/>
</dbReference>
<comment type="function">
    <text evidence="11">Catalyzes an early step in the biosynthesis of tetrapyrroles. Binds two molecules of 5-aminolevulinate per subunit, each at a distinct site, and catalyzes their condensation to form porphobilinogen.</text>
</comment>
<dbReference type="GO" id="GO:0008270">
    <property type="term" value="F:zinc ion binding"/>
    <property type="evidence" value="ECO:0007669"/>
    <property type="project" value="TreeGrafter"/>
</dbReference>
<dbReference type="PRINTS" id="PR00144">
    <property type="entry name" value="DALDHYDRTASE"/>
</dbReference>
<comment type="catalytic activity">
    <reaction evidence="13 16">
        <text>2 5-aminolevulinate = porphobilinogen + 2 H2O + H(+)</text>
        <dbReference type="Rhea" id="RHEA:24064"/>
        <dbReference type="ChEBI" id="CHEBI:15377"/>
        <dbReference type="ChEBI" id="CHEBI:15378"/>
        <dbReference type="ChEBI" id="CHEBI:58126"/>
        <dbReference type="ChEBI" id="CHEBI:356416"/>
        <dbReference type="EC" id="4.2.1.24"/>
    </reaction>
</comment>
<dbReference type="FunFam" id="3.20.20.70:FF:000048">
    <property type="entry name" value="Delta-aminolevulinic acid dehydratase"/>
    <property type="match status" value="1"/>
</dbReference>
<dbReference type="SUPFAM" id="SSF51569">
    <property type="entry name" value="Aldolase"/>
    <property type="match status" value="1"/>
</dbReference>
<evidence type="ECO:0000256" key="9">
    <source>
        <dbReference type="ARBA" id="ARBA00023239"/>
    </source>
</evidence>
<dbReference type="OrthoDB" id="1530at2759"/>
<keyword evidence="10 16" id="KW-0627">Porphyrin biosynthesis</keyword>
<evidence type="ECO:0000256" key="5">
    <source>
        <dbReference type="ARBA" id="ARBA00020771"/>
    </source>
</evidence>
<evidence type="ECO:0000256" key="4">
    <source>
        <dbReference type="ARBA" id="ARBA00012053"/>
    </source>
</evidence>
<dbReference type="PANTHER" id="PTHR11458">
    <property type="entry name" value="DELTA-AMINOLEVULINIC ACID DEHYDRATASE"/>
    <property type="match status" value="1"/>
</dbReference>
<evidence type="ECO:0000256" key="15">
    <source>
        <dbReference type="PIRSR" id="PIRSR001415-2"/>
    </source>
</evidence>
<sequence length="330" mass="35969">MASSYGLHSGYFHPTLRKWQGGAGTTIAPHNLMLPIFVVDDEDGIEPISSMPGVLRMGINTMAVFLEPLVAKGLEAVLLFSVTNILKDDTGEIGAKPSNPTVGAIKRIKRDYPDLLVAVDVCLCPYTISGHCGVLKDDGFIDNGRSLIQIVKIAKSFVLAGADVIAPSDMMDGRIKAIKDMLQTLGCMNRVSVMSYSVKFASAFYGPFREAAHSAPAFGDRKRYQLPLASRGLAMRAAKRDEVEGADMLMVKPGLAYLDIVREVKDRHPELPMAIYQVSGEYAMLHHGAAAGAFDLKAIVMETLTAMRRSGADIIITYFTPQLLDWLMEK</sequence>
<comment type="subunit">
    <text evidence="12">Homooctamer; active form. Homohexamer; low activity form.</text>
</comment>
<dbReference type="PIRSF" id="PIRSF001415">
    <property type="entry name" value="Porphbilin_synth"/>
    <property type="match status" value="1"/>
</dbReference>
<evidence type="ECO:0000256" key="14">
    <source>
        <dbReference type="PIRSR" id="PIRSR001415-1"/>
    </source>
</evidence>
<organism evidence="18 19">
    <name type="scientific">Tigriopus californicus</name>
    <name type="common">Marine copepod</name>
    <dbReference type="NCBI Taxonomy" id="6832"/>
    <lineage>
        <taxon>Eukaryota</taxon>
        <taxon>Metazoa</taxon>
        <taxon>Ecdysozoa</taxon>
        <taxon>Arthropoda</taxon>
        <taxon>Crustacea</taxon>
        <taxon>Multicrustacea</taxon>
        <taxon>Hexanauplia</taxon>
        <taxon>Copepoda</taxon>
        <taxon>Harpacticoida</taxon>
        <taxon>Harpacticidae</taxon>
        <taxon>Tigriopus</taxon>
    </lineage>
</organism>
<feature type="binding site" evidence="15">
    <location>
        <position position="209"/>
    </location>
    <ligand>
        <name>5-aminolevulinate</name>
        <dbReference type="ChEBI" id="CHEBI:356416"/>
        <label>1</label>
    </ligand>
</feature>
<dbReference type="GO" id="GO:0006782">
    <property type="term" value="P:protoporphyrinogen IX biosynthetic process"/>
    <property type="evidence" value="ECO:0007669"/>
    <property type="project" value="UniProtKB-UniPathway"/>
</dbReference>
<evidence type="ECO:0000256" key="12">
    <source>
        <dbReference type="ARBA" id="ARBA00025861"/>
    </source>
</evidence>
<evidence type="ECO:0000256" key="17">
    <source>
        <dbReference type="RuleBase" id="RU004161"/>
    </source>
</evidence>
<gene>
    <name evidence="18" type="ORF">TCAL_00968</name>
</gene>
<evidence type="ECO:0000256" key="2">
    <source>
        <dbReference type="ARBA" id="ARBA00004694"/>
    </source>
</evidence>
<dbReference type="SMART" id="SM01004">
    <property type="entry name" value="ALAD"/>
    <property type="match status" value="1"/>
</dbReference>
<dbReference type="PANTHER" id="PTHR11458:SF0">
    <property type="entry name" value="DELTA-AMINOLEVULINIC ACID DEHYDRATASE"/>
    <property type="match status" value="1"/>
</dbReference>
<evidence type="ECO:0000256" key="16">
    <source>
        <dbReference type="RuleBase" id="RU000515"/>
    </source>
</evidence>
<dbReference type="InterPro" id="IPR030656">
    <property type="entry name" value="ALAD_AS"/>
</dbReference>
<feature type="active site" description="Schiff-base intermediate with substrate" evidence="14">
    <location>
        <position position="199"/>
    </location>
</feature>
<dbReference type="STRING" id="6832.A0A553P638"/>
<dbReference type="EC" id="4.2.1.24" evidence="4 16"/>
<protein>
    <recommendedName>
        <fullName evidence="5 16">Delta-aminolevulinic acid dehydratase</fullName>
        <ecNumber evidence="4 16">4.2.1.24</ecNumber>
    </recommendedName>
</protein>
<evidence type="ECO:0000256" key="7">
    <source>
        <dbReference type="ARBA" id="ARBA00022833"/>
    </source>
</evidence>
<evidence type="ECO:0000256" key="13">
    <source>
        <dbReference type="ARBA" id="ARBA00047651"/>
    </source>
</evidence>
<comment type="pathway">
    <text evidence="2">Porphyrin-containing compound metabolism; protoporphyrin-IX biosynthesis; coproporphyrinogen-III from 5-aminolevulinate: step 1/4.</text>
</comment>
<evidence type="ECO:0000256" key="10">
    <source>
        <dbReference type="ARBA" id="ARBA00023244"/>
    </source>
</evidence>
<comment type="cofactor">
    <cofactor evidence="1">
        <name>Zn(2+)</name>
        <dbReference type="ChEBI" id="CHEBI:29105"/>
    </cofactor>
</comment>
<dbReference type="Pfam" id="PF00490">
    <property type="entry name" value="ALAD"/>
    <property type="match status" value="1"/>
</dbReference>
<evidence type="ECO:0000256" key="8">
    <source>
        <dbReference type="ARBA" id="ARBA00023133"/>
    </source>
</evidence>
<accession>A0A553P638</accession>
<keyword evidence="8" id="KW-0350">Heme biosynthesis</keyword>
<evidence type="ECO:0000256" key="11">
    <source>
        <dbReference type="ARBA" id="ARBA00025628"/>
    </source>
</evidence>
<evidence type="ECO:0000256" key="1">
    <source>
        <dbReference type="ARBA" id="ARBA00001947"/>
    </source>
</evidence>
<feature type="active site" description="Schiff-base intermediate with substrate" evidence="14">
    <location>
        <position position="252"/>
    </location>
</feature>
<evidence type="ECO:0000256" key="6">
    <source>
        <dbReference type="ARBA" id="ARBA00022723"/>
    </source>
</evidence>
<dbReference type="UniPathway" id="UPA00251">
    <property type="reaction ID" value="UER00318"/>
</dbReference>
<keyword evidence="19" id="KW-1185">Reference proteome</keyword>
<evidence type="ECO:0000256" key="3">
    <source>
        <dbReference type="ARBA" id="ARBA00008055"/>
    </source>
</evidence>
<dbReference type="InterPro" id="IPR001731">
    <property type="entry name" value="ALAD"/>
</dbReference>
<dbReference type="GO" id="GO:0004655">
    <property type="term" value="F:porphobilinogen synthase activity"/>
    <property type="evidence" value="ECO:0007669"/>
    <property type="project" value="UniProtKB-EC"/>
</dbReference>